<gene>
    <name evidence="2" type="ORF">SJAV_19430</name>
</gene>
<protein>
    <submittedName>
        <fullName evidence="2">Urease accessory protein UreD</fullName>
    </submittedName>
</protein>
<sequence length="198" mass="22831">MRGLLEVKGEIIRRKGPLSYLETNGIGIITNPSEVLANDDEIEILIEKESAKITDQAYTKILSKSNVKINIKISSQILFYFPHPVIFYDKAKANILTEIEISKHGKIVEAYVLGRKFHKETFKDGEITSVTKIYYKGKLLIYDVFKVINENYKSKNIMGSEALLTVYEIKDGEYDFQRYSTTTEKIDTLWRSLTGIWF</sequence>
<dbReference type="AlphaFoldDB" id="A0AAT9GSZ6"/>
<evidence type="ECO:0000313" key="2">
    <source>
        <dbReference type="EMBL" id="BFH73999.1"/>
    </source>
</evidence>
<dbReference type="GO" id="GO:0016151">
    <property type="term" value="F:nickel cation binding"/>
    <property type="evidence" value="ECO:0007669"/>
    <property type="project" value="InterPro"/>
</dbReference>
<dbReference type="Pfam" id="PF01774">
    <property type="entry name" value="UreD"/>
    <property type="match status" value="1"/>
</dbReference>
<dbReference type="GeneID" id="92354893"/>
<dbReference type="InterPro" id="IPR002669">
    <property type="entry name" value="UreD"/>
</dbReference>
<dbReference type="EMBL" id="AP031322">
    <property type="protein sequence ID" value="BFH73999.1"/>
    <property type="molecule type" value="Genomic_DNA"/>
</dbReference>
<keyword evidence="1" id="KW-0143">Chaperone</keyword>
<proteinExistence type="predicted"/>
<accession>A0AAT9GSZ6</accession>
<organism evidence="2">
    <name type="scientific">Sulfurisphaera javensis</name>
    <dbReference type="NCBI Taxonomy" id="2049879"/>
    <lineage>
        <taxon>Archaea</taxon>
        <taxon>Thermoproteota</taxon>
        <taxon>Thermoprotei</taxon>
        <taxon>Sulfolobales</taxon>
        <taxon>Sulfolobaceae</taxon>
        <taxon>Sulfurisphaera</taxon>
    </lineage>
</organism>
<name>A0AAT9GSZ6_9CREN</name>
<evidence type="ECO:0000256" key="1">
    <source>
        <dbReference type="ARBA" id="ARBA00023186"/>
    </source>
</evidence>
<dbReference type="RefSeq" id="WP_369609548.1">
    <property type="nucleotide sequence ID" value="NZ_AP031322.1"/>
</dbReference>
<dbReference type="KEGG" id="sjv:SJAV_19430"/>
<reference evidence="2" key="1">
    <citation type="submission" date="2024-03" db="EMBL/GenBank/DDBJ databases">
        <title>Complete genome sequence of Sulfurisphaera javensis strain KD-1.</title>
        <authorList>
            <person name="Sakai H."/>
            <person name="Nur N."/>
            <person name="Suwanto A."/>
            <person name="Kurosawa N."/>
        </authorList>
    </citation>
    <scope>NUCLEOTIDE SEQUENCE</scope>
    <source>
        <strain evidence="2">KD-1</strain>
    </source>
</reference>